<reference evidence="2" key="1">
    <citation type="journal article" date="2019" name="Int. J. Syst. Evol. Microbiol.">
        <title>The Global Catalogue of Microorganisms (GCM) 10K type strain sequencing project: providing services to taxonomists for standard genome sequencing and annotation.</title>
        <authorList>
            <consortium name="The Broad Institute Genomics Platform"/>
            <consortium name="The Broad Institute Genome Sequencing Center for Infectious Disease"/>
            <person name="Wu L."/>
            <person name="Ma J."/>
        </authorList>
    </citation>
    <scope>NUCLEOTIDE SEQUENCE [LARGE SCALE GENOMIC DNA]</scope>
    <source>
        <strain evidence="2">VKM B-3159</strain>
    </source>
</reference>
<name>A0ABT9JR69_9PROT</name>
<accession>A0ABT9JR69</accession>
<comment type="caution">
    <text evidence="1">The sequence shown here is derived from an EMBL/GenBank/DDBJ whole genome shotgun (WGS) entry which is preliminary data.</text>
</comment>
<keyword evidence="2" id="KW-1185">Reference proteome</keyword>
<organism evidence="1 2">
    <name type="scientific">Methylophilus aquaticus</name>
    <dbReference type="NCBI Taxonomy" id="1971610"/>
    <lineage>
        <taxon>Bacteria</taxon>
        <taxon>Pseudomonadati</taxon>
        <taxon>Pseudomonadota</taxon>
        <taxon>Betaproteobacteria</taxon>
        <taxon>Nitrosomonadales</taxon>
        <taxon>Methylophilaceae</taxon>
        <taxon>Methylophilus</taxon>
    </lineage>
</organism>
<proteinExistence type="predicted"/>
<gene>
    <name evidence="1" type="ORF">Q9291_04280</name>
</gene>
<dbReference type="Proteomes" id="UP001225906">
    <property type="component" value="Unassembled WGS sequence"/>
</dbReference>
<protein>
    <submittedName>
        <fullName evidence="1">Uncharacterized protein</fullName>
    </submittedName>
</protein>
<evidence type="ECO:0000313" key="2">
    <source>
        <dbReference type="Proteomes" id="UP001225906"/>
    </source>
</evidence>
<sequence length="269" mass="30252">MDNTDIPVLTKKVSKNNVPAAVDMAELVAQVKQALLPELSAALRNELAEHMQHEVSAHMQSQVQSQEQSLQQPLEAMLTRHAEAEQRTFTDYAQLIQQSLITEARAQIGDSIQSIEQAFREAMTNVGKQQVQAVEETLSGLLAVQHESFAEKRQQLSEELQQSLEVYVKQLQDESQHKLATEHEVVESNLTLEYRQSLEKAFSEFAAKQTAEFKYQFTADLPAVEKALEDKINALVATHMEEIKAQLTAQLKSKILEVLQGIKFVMPTV</sequence>
<dbReference type="RefSeq" id="WP_306388790.1">
    <property type="nucleotide sequence ID" value="NZ_JAVCAP010000007.1"/>
</dbReference>
<evidence type="ECO:0000313" key="1">
    <source>
        <dbReference type="EMBL" id="MDP8567060.1"/>
    </source>
</evidence>
<dbReference type="EMBL" id="JAVCAP010000007">
    <property type="protein sequence ID" value="MDP8567060.1"/>
    <property type="molecule type" value="Genomic_DNA"/>
</dbReference>